<protein>
    <submittedName>
        <fullName evidence="2">Flavin reductase (DIM6/NTAB) family NADH-FMN oxidoreductase RutF</fullName>
    </submittedName>
</protein>
<feature type="domain" description="Flavin reductase like" evidence="1">
    <location>
        <begin position="21"/>
        <end position="172"/>
    </location>
</feature>
<accession>A0A4R6QHC7</accession>
<keyword evidence="3" id="KW-1185">Reference proteome</keyword>
<dbReference type="InterPro" id="IPR012349">
    <property type="entry name" value="Split_barrel_FMN-bd"/>
</dbReference>
<organism evidence="2 3">
    <name type="scientific">Roseateles toxinivorans</name>
    <dbReference type="NCBI Taxonomy" id="270368"/>
    <lineage>
        <taxon>Bacteria</taxon>
        <taxon>Pseudomonadati</taxon>
        <taxon>Pseudomonadota</taxon>
        <taxon>Betaproteobacteria</taxon>
        <taxon>Burkholderiales</taxon>
        <taxon>Sphaerotilaceae</taxon>
        <taxon>Roseateles</taxon>
    </lineage>
</organism>
<comment type="caution">
    <text evidence="2">The sequence shown here is derived from an EMBL/GenBank/DDBJ whole genome shotgun (WGS) entry which is preliminary data.</text>
</comment>
<dbReference type="GO" id="GO:0016646">
    <property type="term" value="F:oxidoreductase activity, acting on the CH-NH group of donors, NAD or NADP as acceptor"/>
    <property type="evidence" value="ECO:0007669"/>
    <property type="project" value="UniProtKB-ARBA"/>
</dbReference>
<name>A0A4R6QHC7_9BURK</name>
<dbReference type="PANTHER" id="PTHR43812:SF2">
    <property type="entry name" value="FLAVIN REDUCTASE LIKE DOMAIN-CONTAINING PROTEIN"/>
    <property type="match status" value="1"/>
</dbReference>
<dbReference type="InterPro" id="IPR002563">
    <property type="entry name" value="Flavin_Rdtase-like_dom"/>
</dbReference>
<dbReference type="Gene3D" id="2.30.110.10">
    <property type="entry name" value="Electron Transport, Fmn-binding Protein, Chain A"/>
    <property type="match status" value="1"/>
</dbReference>
<reference evidence="2 3" key="1">
    <citation type="submission" date="2019-03" db="EMBL/GenBank/DDBJ databases">
        <title>Genomic Encyclopedia of Type Strains, Phase IV (KMG-IV): sequencing the most valuable type-strain genomes for metagenomic binning, comparative biology and taxonomic classification.</title>
        <authorList>
            <person name="Goeker M."/>
        </authorList>
    </citation>
    <scope>NUCLEOTIDE SEQUENCE [LARGE SCALE GENOMIC DNA]</scope>
    <source>
        <strain evidence="2 3">DSM 16998</strain>
    </source>
</reference>
<dbReference type="AlphaFoldDB" id="A0A4R6QHC7"/>
<dbReference type="PANTHER" id="PTHR43812">
    <property type="entry name" value="BLR2425 PROTEIN"/>
    <property type="match status" value="1"/>
</dbReference>
<evidence type="ECO:0000313" key="3">
    <source>
        <dbReference type="Proteomes" id="UP000295361"/>
    </source>
</evidence>
<dbReference type="Pfam" id="PF01613">
    <property type="entry name" value="Flavin_Reduct"/>
    <property type="match status" value="1"/>
</dbReference>
<evidence type="ECO:0000313" key="2">
    <source>
        <dbReference type="EMBL" id="TDP62473.1"/>
    </source>
</evidence>
<proteinExistence type="predicted"/>
<gene>
    <name evidence="2" type="ORF">DES47_10751</name>
</gene>
<dbReference type="SUPFAM" id="SSF50475">
    <property type="entry name" value="FMN-binding split barrel"/>
    <property type="match status" value="1"/>
</dbReference>
<dbReference type="EMBL" id="SNXS01000007">
    <property type="protein sequence ID" value="TDP62473.1"/>
    <property type="molecule type" value="Genomic_DNA"/>
</dbReference>
<dbReference type="OrthoDB" id="9794638at2"/>
<dbReference type="RefSeq" id="WP_133702945.1">
    <property type="nucleotide sequence ID" value="NZ_SNXS01000007.1"/>
</dbReference>
<dbReference type="GO" id="GO:0010181">
    <property type="term" value="F:FMN binding"/>
    <property type="evidence" value="ECO:0007669"/>
    <property type="project" value="InterPro"/>
</dbReference>
<dbReference type="SMART" id="SM00903">
    <property type="entry name" value="Flavin_Reduct"/>
    <property type="match status" value="1"/>
</dbReference>
<evidence type="ECO:0000259" key="1">
    <source>
        <dbReference type="SMART" id="SM00903"/>
    </source>
</evidence>
<dbReference type="InParanoid" id="A0A4R6QHC7"/>
<sequence>MHFYEPRQGHGLPHDPFNAIVGPRPIGWIASRSASGQLNLAPYSFFNAFNYTPPLIGFSSIGYKDTVRNIEQTGEFVWNLATRPLAEQMNQTCAAVPPEVNEFELAGLTAEPSRLVNVPRVAESPVAFECKLSQLLQLKGADGTAVDSWLVLGEVIGVHIASHLLVDGIYDTAAAQPILRGGGPADYFEIKPENRFKMFRPR</sequence>
<dbReference type="Proteomes" id="UP000295361">
    <property type="component" value="Unassembled WGS sequence"/>
</dbReference>